<dbReference type="Pfam" id="PF00629">
    <property type="entry name" value="MAM"/>
    <property type="match status" value="5"/>
</dbReference>
<dbReference type="SUPFAM" id="SSF49899">
    <property type="entry name" value="Concanavalin A-like lectins/glucanases"/>
    <property type="match status" value="5"/>
</dbReference>
<evidence type="ECO:0000313" key="3">
    <source>
        <dbReference type="Proteomes" id="UP001208570"/>
    </source>
</evidence>
<dbReference type="SMART" id="SM00137">
    <property type="entry name" value="MAM"/>
    <property type="match status" value="4"/>
</dbReference>
<reference evidence="2" key="1">
    <citation type="journal article" date="2023" name="Mol. Biol. Evol.">
        <title>Third-Generation Sequencing Reveals the Adaptive Role of the Epigenome in Three Deep-Sea Polychaetes.</title>
        <authorList>
            <person name="Perez M."/>
            <person name="Aroh O."/>
            <person name="Sun Y."/>
            <person name="Lan Y."/>
            <person name="Juniper S.K."/>
            <person name="Young C.R."/>
            <person name="Angers B."/>
            <person name="Qian P.Y."/>
        </authorList>
    </citation>
    <scope>NUCLEOTIDE SEQUENCE</scope>
    <source>
        <strain evidence="2">P08H-3</strain>
    </source>
</reference>
<feature type="domain" description="MAM" evidence="1">
    <location>
        <begin position="545"/>
        <end position="724"/>
    </location>
</feature>
<feature type="domain" description="MAM" evidence="1">
    <location>
        <begin position="351"/>
        <end position="510"/>
    </location>
</feature>
<gene>
    <name evidence="2" type="ORF">LSH36_32g03007</name>
</gene>
<dbReference type="EMBL" id="JAODUP010000032">
    <property type="protein sequence ID" value="KAK2167020.1"/>
    <property type="molecule type" value="Genomic_DNA"/>
</dbReference>
<dbReference type="InterPro" id="IPR013320">
    <property type="entry name" value="ConA-like_dom_sf"/>
</dbReference>
<dbReference type="InterPro" id="IPR000998">
    <property type="entry name" value="MAM_dom"/>
</dbReference>
<dbReference type="GO" id="GO:0016020">
    <property type="term" value="C:membrane"/>
    <property type="evidence" value="ECO:0007669"/>
    <property type="project" value="InterPro"/>
</dbReference>
<feature type="domain" description="MAM" evidence="1">
    <location>
        <begin position="188"/>
        <end position="345"/>
    </location>
</feature>
<feature type="domain" description="MAM" evidence="1">
    <location>
        <begin position="1"/>
        <end position="176"/>
    </location>
</feature>
<dbReference type="PANTHER" id="PTHR23282:SF101">
    <property type="entry name" value="MAM DOMAIN-CONTAINING PROTEIN"/>
    <property type="match status" value="1"/>
</dbReference>
<protein>
    <recommendedName>
        <fullName evidence="1">MAM domain-containing protein</fullName>
    </recommendedName>
</protein>
<evidence type="ECO:0000259" key="1">
    <source>
        <dbReference type="PROSITE" id="PS50060"/>
    </source>
</evidence>
<keyword evidence="3" id="KW-1185">Reference proteome</keyword>
<evidence type="ECO:0000313" key="2">
    <source>
        <dbReference type="EMBL" id="KAK2167020.1"/>
    </source>
</evidence>
<organism evidence="2 3">
    <name type="scientific">Paralvinella palmiformis</name>
    <dbReference type="NCBI Taxonomy" id="53620"/>
    <lineage>
        <taxon>Eukaryota</taxon>
        <taxon>Metazoa</taxon>
        <taxon>Spiralia</taxon>
        <taxon>Lophotrochozoa</taxon>
        <taxon>Annelida</taxon>
        <taxon>Polychaeta</taxon>
        <taxon>Sedentaria</taxon>
        <taxon>Canalipalpata</taxon>
        <taxon>Terebellida</taxon>
        <taxon>Terebelliformia</taxon>
        <taxon>Alvinellidae</taxon>
        <taxon>Paralvinella</taxon>
    </lineage>
</organism>
<accession>A0AAD9NEG7</accession>
<comment type="caution">
    <text evidence="2">The sequence shown here is derived from an EMBL/GenBank/DDBJ whole genome shotgun (WGS) entry which is preliminary data.</text>
</comment>
<dbReference type="InterPro" id="IPR051560">
    <property type="entry name" value="MAM_domain-containing"/>
</dbReference>
<sequence length="895" mass="101129">MNQRADDNFDWTLYSGPTMTAGTGPTNAYSGSLYLLAEGRNRRAQEVAMIETPVLNYVGTVCLSFYYHMWGTKVGYLTVFVSSRGLQNVEWTVNENKGNRWVNEQLTISLNQLSDRDYDNCDDAAAAADDDDQIKQIPNVILLQIVFRAQIGAPDSFPYTDIGLDSVQITQGQCVAGPSPPTTTGLPYYCDLEMGDISGCYMIQATADNYDWLIYRDGTPTADTGPTSAQSGIYYVYMEADGRTKQVAILLLPQFNYIGQVCLSYYYHMYGQDQGALYVTTNDRTATAPWRSIFGNQGNQWNFDQITIDLKDTSYRIGFYGQIGSGIRSDIALDTIRVDQGRCGVASNVPYRCSFEYNQVCGMIQRTTDNFDWTPNRGPTDSANTGPDRAYLGDWYLYTESSQPRQPYDKAYIETPALQYSGTICVTFWYYMYGAGIGRLVVFQNSVGESNPFFSLSGDQGQRWVELSRQLQIPYGDKIVFLGELNYNGNRPQGDIAIDELQIKPGTCTGNEPITTTQRPFPPVAGLPIELSKIKYYRLSVCDYYSCSMEYTSNVNDACRIRNYNIPNSNLKWMKISGRTPSSLNNQNRRINEVLFPVTGPERAIQGNSYLYAEASNSRKGDMAGLIMEGSDFRRSGPNCLRFSYLMNGYNMGTLNVYGRSRTNNQLKKLWSISRDQLNEWKKAAIDVDGNDITEINIQAIMTGEFNSDFALDDIRYMAGSCQPYEWLCDFELNDGSSTLCSMEQAPDGREDTFDWFLWHGQTPSEETGPDRAYNGEYYIYAEASKPRKSGDRAVIKSPPIRERTGAMCLEFYYNMFGFHMGTLNVYLNNGFNTNDRRSLTTFTKENWQGGTGWQLARINVNVQYNDRITFESIVGSEFSSDMAIDNIKLRQQQC</sequence>
<dbReference type="PROSITE" id="PS50060">
    <property type="entry name" value="MAM_2"/>
    <property type="match status" value="5"/>
</dbReference>
<name>A0AAD9NEG7_9ANNE</name>
<feature type="domain" description="MAM" evidence="1">
    <location>
        <begin position="727"/>
        <end position="895"/>
    </location>
</feature>
<dbReference type="AlphaFoldDB" id="A0AAD9NEG7"/>
<dbReference type="Proteomes" id="UP001208570">
    <property type="component" value="Unassembled WGS sequence"/>
</dbReference>
<dbReference type="CDD" id="cd06263">
    <property type="entry name" value="MAM"/>
    <property type="match status" value="5"/>
</dbReference>
<dbReference type="Gene3D" id="2.60.120.200">
    <property type="match status" value="5"/>
</dbReference>
<dbReference type="PANTHER" id="PTHR23282">
    <property type="entry name" value="APICAL ENDOSOMAL GLYCOPROTEIN PRECURSOR"/>
    <property type="match status" value="1"/>
</dbReference>
<proteinExistence type="predicted"/>